<dbReference type="InterPro" id="IPR020568">
    <property type="entry name" value="Ribosomal_Su5_D2-typ_SF"/>
</dbReference>
<evidence type="ECO:0000256" key="7">
    <source>
        <dbReference type="ARBA" id="ARBA00022840"/>
    </source>
</evidence>
<dbReference type="RefSeq" id="WP_066214617.1">
    <property type="nucleotide sequence ID" value="NZ_FNSN01000003.1"/>
</dbReference>
<evidence type="ECO:0000256" key="2">
    <source>
        <dbReference type="ARBA" id="ARBA00012052"/>
    </source>
</evidence>
<dbReference type="GO" id="GO:0005524">
    <property type="term" value="F:ATP binding"/>
    <property type="evidence" value="ECO:0007669"/>
    <property type="project" value="UniProtKB-UniRule"/>
</dbReference>
<feature type="binding site" evidence="9">
    <location>
        <begin position="106"/>
        <end position="116"/>
    </location>
    <ligand>
        <name>ATP</name>
        <dbReference type="ChEBI" id="CHEBI:30616"/>
    </ligand>
</feature>
<dbReference type="GO" id="GO:0050515">
    <property type="term" value="F:4-(cytidine 5'-diphospho)-2-C-methyl-D-erythritol kinase activity"/>
    <property type="evidence" value="ECO:0007669"/>
    <property type="project" value="UniProtKB-UniRule"/>
</dbReference>
<evidence type="ECO:0000256" key="5">
    <source>
        <dbReference type="ARBA" id="ARBA00022741"/>
    </source>
</evidence>
<evidence type="ECO:0000256" key="1">
    <source>
        <dbReference type="ARBA" id="ARBA00009684"/>
    </source>
</evidence>
<dbReference type="InterPro" id="IPR006204">
    <property type="entry name" value="GHMP_kinase_N_dom"/>
</dbReference>
<dbReference type="PIRSF" id="PIRSF010376">
    <property type="entry name" value="IspE"/>
    <property type="match status" value="1"/>
</dbReference>
<dbReference type="NCBIfam" id="NF002870">
    <property type="entry name" value="PRK03188.1"/>
    <property type="match status" value="1"/>
</dbReference>
<proteinExistence type="inferred from homology"/>
<dbReference type="STRING" id="156980.SAMN04489745_2859"/>
<evidence type="ECO:0000256" key="4">
    <source>
        <dbReference type="ARBA" id="ARBA00022679"/>
    </source>
</evidence>
<dbReference type="Gene3D" id="3.30.70.890">
    <property type="entry name" value="GHMP kinase, C-terminal domain"/>
    <property type="match status" value="1"/>
</dbReference>
<keyword evidence="4 9" id="KW-0808">Transferase</keyword>
<dbReference type="InterPro" id="IPR036554">
    <property type="entry name" value="GHMP_kinase_C_sf"/>
</dbReference>
<dbReference type="EMBL" id="FNSN01000003">
    <property type="protein sequence ID" value="SEC43366.1"/>
    <property type="molecule type" value="Genomic_DNA"/>
</dbReference>
<dbReference type="Proteomes" id="UP000182652">
    <property type="component" value="Unassembled WGS sequence"/>
</dbReference>
<evidence type="ECO:0000313" key="13">
    <source>
        <dbReference type="Proteomes" id="UP000182652"/>
    </source>
</evidence>
<feature type="active site" evidence="9">
    <location>
        <position position="14"/>
    </location>
</feature>
<keyword evidence="5 9" id="KW-0547">Nucleotide-binding</keyword>
<evidence type="ECO:0000256" key="8">
    <source>
        <dbReference type="ARBA" id="ARBA00032554"/>
    </source>
</evidence>
<name>A0A1H4SGQ7_9MICC</name>
<evidence type="ECO:0000259" key="10">
    <source>
        <dbReference type="Pfam" id="PF00288"/>
    </source>
</evidence>
<dbReference type="HAMAP" id="MF_00061">
    <property type="entry name" value="IspE"/>
    <property type="match status" value="1"/>
</dbReference>
<dbReference type="InterPro" id="IPR004424">
    <property type="entry name" value="IspE"/>
</dbReference>
<dbReference type="Pfam" id="PF08544">
    <property type="entry name" value="GHMP_kinases_C"/>
    <property type="match status" value="1"/>
</dbReference>
<dbReference type="Pfam" id="PF00288">
    <property type="entry name" value="GHMP_kinases_N"/>
    <property type="match status" value="1"/>
</dbReference>
<accession>A0A1H4SGQ7</accession>
<dbReference type="PANTHER" id="PTHR43527:SF2">
    <property type="entry name" value="4-DIPHOSPHOCYTIDYL-2-C-METHYL-D-ERYTHRITOL KINASE, CHLOROPLASTIC"/>
    <property type="match status" value="1"/>
</dbReference>
<sequence length="310" mass="31856">MRRGNSVTASAPGKINVSLHVGPLREDGYHSLASVFLAVSLREEVRASLLDEPGIQVVLSPDSTLDVDPETIPLDGRNLVHRAAALLASHCGLEPAVRLEIVKRVPVAGGMAGGSADAAAALVACNALWECGLSREELAALGSRLGADVPFCLLGGAAVGLGVGDELTTALVHGELHWVVVPAAFGLSTPEVFRRLDALREAEGYAAPEPDSVDAAILAALRTPDSHVLSTLMVNDLQRAALDLAPELRDVLGLGESLGALAGIVSGSGPTVAFLCEDTTAARALADGFSHRGLVSFVLTAPSPGAYVHP</sequence>
<evidence type="ECO:0000313" key="12">
    <source>
        <dbReference type="EMBL" id="SEC43366.1"/>
    </source>
</evidence>
<dbReference type="InterPro" id="IPR013750">
    <property type="entry name" value="GHMP_kinase_C_dom"/>
</dbReference>
<feature type="domain" description="GHMP kinase C-terminal" evidence="11">
    <location>
        <begin position="220"/>
        <end position="289"/>
    </location>
</feature>
<dbReference type="EC" id="2.7.1.148" evidence="2 9"/>
<dbReference type="UniPathway" id="UPA00056">
    <property type="reaction ID" value="UER00094"/>
</dbReference>
<evidence type="ECO:0000259" key="11">
    <source>
        <dbReference type="Pfam" id="PF08544"/>
    </source>
</evidence>
<comment type="pathway">
    <text evidence="9">Isoprenoid biosynthesis; isopentenyl diphosphate biosynthesis via DXP pathway; isopentenyl diphosphate from 1-deoxy-D-xylulose 5-phosphate: step 3/6.</text>
</comment>
<comment type="similarity">
    <text evidence="1 9">Belongs to the GHMP kinase family. IspE subfamily.</text>
</comment>
<keyword evidence="9" id="KW-0414">Isoprene biosynthesis</keyword>
<comment type="function">
    <text evidence="9">Catalyzes the phosphorylation of the position 2 hydroxy group of 4-diphosphocytidyl-2C-methyl-D-erythritol.</text>
</comment>
<dbReference type="AlphaFoldDB" id="A0A1H4SGQ7"/>
<dbReference type="Gene3D" id="3.30.230.10">
    <property type="match status" value="1"/>
</dbReference>
<dbReference type="GO" id="GO:0019288">
    <property type="term" value="P:isopentenyl diphosphate biosynthetic process, methylerythritol 4-phosphate pathway"/>
    <property type="evidence" value="ECO:0007669"/>
    <property type="project" value="UniProtKB-UniRule"/>
</dbReference>
<feature type="active site" evidence="9">
    <location>
        <position position="148"/>
    </location>
</feature>
<organism evidence="12 13">
    <name type="scientific">Arthrobacter woluwensis</name>
    <dbReference type="NCBI Taxonomy" id="156980"/>
    <lineage>
        <taxon>Bacteria</taxon>
        <taxon>Bacillati</taxon>
        <taxon>Actinomycetota</taxon>
        <taxon>Actinomycetes</taxon>
        <taxon>Micrococcales</taxon>
        <taxon>Micrococcaceae</taxon>
        <taxon>Arthrobacter</taxon>
    </lineage>
</organism>
<dbReference type="InterPro" id="IPR014721">
    <property type="entry name" value="Ribsml_uS5_D2-typ_fold_subgr"/>
</dbReference>
<evidence type="ECO:0000256" key="3">
    <source>
        <dbReference type="ARBA" id="ARBA00017473"/>
    </source>
</evidence>
<keyword evidence="7 9" id="KW-0067">ATP-binding</keyword>
<dbReference type="SUPFAM" id="SSF54211">
    <property type="entry name" value="Ribosomal protein S5 domain 2-like"/>
    <property type="match status" value="1"/>
</dbReference>
<dbReference type="GO" id="GO:0016114">
    <property type="term" value="P:terpenoid biosynthetic process"/>
    <property type="evidence" value="ECO:0007669"/>
    <property type="project" value="UniProtKB-UniRule"/>
</dbReference>
<feature type="domain" description="GHMP kinase N-terminal" evidence="10">
    <location>
        <begin position="78"/>
        <end position="156"/>
    </location>
</feature>
<comment type="catalytic activity">
    <reaction evidence="9">
        <text>4-CDP-2-C-methyl-D-erythritol + ATP = 4-CDP-2-C-methyl-D-erythritol 2-phosphate + ADP + H(+)</text>
        <dbReference type="Rhea" id="RHEA:18437"/>
        <dbReference type="ChEBI" id="CHEBI:15378"/>
        <dbReference type="ChEBI" id="CHEBI:30616"/>
        <dbReference type="ChEBI" id="CHEBI:57823"/>
        <dbReference type="ChEBI" id="CHEBI:57919"/>
        <dbReference type="ChEBI" id="CHEBI:456216"/>
        <dbReference type="EC" id="2.7.1.148"/>
    </reaction>
</comment>
<reference evidence="12 13" key="1">
    <citation type="submission" date="2016-10" db="EMBL/GenBank/DDBJ databases">
        <authorList>
            <person name="de Groot N.N."/>
        </authorList>
    </citation>
    <scope>NUCLEOTIDE SEQUENCE [LARGE SCALE GENOMIC DNA]</scope>
    <source>
        <strain evidence="12 13">DSM 10495</strain>
    </source>
</reference>
<evidence type="ECO:0000256" key="6">
    <source>
        <dbReference type="ARBA" id="ARBA00022777"/>
    </source>
</evidence>
<keyword evidence="6 9" id="KW-0418">Kinase</keyword>
<gene>
    <name evidence="9" type="primary">ispE</name>
    <name evidence="12" type="ORF">SAMN04489745_2859</name>
</gene>
<keyword evidence="13" id="KW-1185">Reference proteome</keyword>
<dbReference type="NCBIfam" id="TIGR00154">
    <property type="entry name" value="ispE"/>
    <property type="match status" value="1"/>
</dbReference>
<dbReference type="PANTHER" id="PTHR43527">
    <property type="entry name" value="4-DIPHOSPHOCYTIDYL-2-C-METHYL-D-ERYTHRITOL KINASE, CHLOROPLASTIC"/>
    <property type="match status" value="1"/>
</dbReference>
<protein>
    <recommendedName>
        <fullName evidence="3 9">4-diphosphocytidyl-2-C-methyl-D-erythritol kinase</fullName>
        <shortName evidence="9">CMK</shortName>
        <ecNumber evidence="2 9">2.7.1.148</ecNumber>
    </recommendedName>
    <alternativeName>
        <fullName evidence="8 9">4-(cytidine-5'-diphospho)-2-C-methyl-D-erythritol kinase</fullName>
    </alternativeName>
</protein>
<dbReference type="SUPFAM" id="SSF55060">
    <property type="entry name" value="GHMP Kinase, C-terminal domain"/>
    <property type="match status" value="1"/>
</dbReference>
<evidence type="ECO:0000256" key="9">
    <source>
        <dbReference type="HAMAP-Rule" id="MF_00061"/>
    </source>
</evidence>